<dbReference type="HOGENOM" id="CLU_019886_0_0_11"/>
<dbReference type="RefSeq" id="WP_005286723.1">
    <property type="nucleotide sequence ID" value="NZ_CM000961.1"/>
</dbReference>
<keyword evidence="2" id="KW-1185">Reference proteome</keyword>
<dbReference type="Gene3D" id="3.40.50.300">
    <property type="entry name" value="P-loop containing nucleotide triphosphate hydrolases"/>
    <property type="match status" value="1"/>
</dbReference>
<organism evidence="1 2">
    <name type="scientific">Corynebacterium genitalium ATCC 33030</name>
    <dbReference type="NCBI Taxonomy" id="585529"/>
    <lineage>
        <taxon>Bacteria</taxon>
        <taxon>Bacillati</taxon>
        <taxon>Actinomycetota</taxon>
        <taxon>Actinomycetes</taxon>
        <taxon>Mycobacteriales</taxon>
        <taxon>Corynebacteriaceae</taxon>
        <taxon>Corynebacterium</taxon>
    </lineage>
</organism>
<gene>
    <name evidence="1" type="ORF">HMPREF0291_10258</name>
</gene>
<evidence type="ECO:0000313" key="2">
    <source>
        <dbReference type="Proteomes" id="UP000004208"/>
    </source>
</evidence>
<evidence type="ECO:0008006" key="3">
    <source>
        <dbReference type="Google" id="ProtNLM"/>
    </source>
</evidence>
<dbReference type="GO" id="GO:0019843">
    <property type="term" value="F:rRNA binding"/>
    <property type="evidence" value="ECO:0007669"/>
    <property type="project" value="TreeGrafter"/>
</dbReference>
<dbReference type="PANTHER" id="PTHR42698">
    <property type="entry name" value="GTPASE ERA"/>
    <property type="match status" value="1"/>
</dbReference>
<dbReference type="SUPFAM" id="SSF52540">
    <property type="entry name" value="P-loop containing nucleoside triphosphate hydrolases"/>
    <property type="match status" value="1"/>
</dbReference>
<dbReference type="GO" id="GO:0043024">
    <property type="term" value="F:ribosomal small subunit binding"/>
    <property type="evidence" value="ECO:0007669"/>
    <property type="project" value="TreeGrafter"/>
</dbReference>
<reference evidence="1" key="1">
    <citation type="submission" date="2010-06" db="EMBL/GenBank/DDBJ databases">
        <authorList>
            <person name="Muzny D."/>
            <person name="Qin X."/>
            <person name="Buhay C."/>
            <person name="Dugan-Rocha S."/>
            <person name="Ding Y."/>
            <person name="Chen G."/>
            <person name="Hawes A."/>
            <person name="Holder M."/>
            <person name="Jhangiani S."/>
            <person name="Johnson A."/>
            <person name="Khan Z."/>
            <person name="Li Z."/>
            <person name="Liu W."/>
            <person name="Liu X."/>
            <person name="Perez L."/>
            <person name="Shen H."/>
            <person name="Wang Q."/>
            <person name="Watt J."/>
            <person name="Xi L."/>
            <person name="Xin Y."/>
            <person name="Zhou J."/>
            <person name="Deng J."/>
            <person name="Jiang H."/>
            <person name="Liu Y."/>
            <person name="Qu J."/>
            <person name="Song X.-Z."/>
            <person name="Zhang L."/>
            <person name="Villasana D."/>
            <person name="Johnson A."/>
            <person name="Liu J."/>
            <person name="Liyanage D."/>
            <person name="Lorensuhewa L."/>
            <person name="Robinson T."/>
            <person name="Song A."/>
            <person name="Song B.-B."/>
            <person name="Dinh H."/>
            <person name="Thornton R."/>
            <person name="Coyle M."/>
            <person name="Francisco L."/>
            <person name="Jackson L."/>
            <person name="Javaid M."/>
            <person name="Korchina V."/>
            <person name="Kovar C."/>
            <person name="Mata R."/>
            <person name="Mathew T."/>
            <person name="Ngo R."/>
            <person name="Nguyen L."/>
            <person name="Nguyen N."/>
            <person name="Okwuonu G."/>
            <person name="Ongeri F."/>
            <person name="Pham C."/>
            <person name="Simmons D."/>
            <person name="Wilczek-Boney K."/>
            <person name="Hale W."/>
            <person name="Jakkamsetti A."/>
            <person name="Pham P."/>
            <person name="Ruth R."/>
            <person name="San Lucas F."/>
            <person name="Warren J."/>
            <person name="Zhang J."/>
            <person name="Zhao Z."/>
            <person name="Zhou C."/>
            <person name="Zhu D."/>
            <person name="Lee S."/>
            <person name="Bess C."/>
            <person name="Blankenburg K."/>
            <person name="Forbes L."/>
            <person name="Fu Q."/>
            <person name="Gubbala S."/>
            <person name="Hirani K."/>
            <person name="Jayaseelan J.C."/>
            <person name="Lara F."/>
            <person name="Munidasa M."/>
            <person name="Palculict T."/>
            <person name="Patil S."/>
            <person name="Pu L.-L."/>
            <person name="Saada N."/>
            <person name="Tang L."/>
            <person name="Weissenberger G."/>
            <person name="Zhu Y."/>
            <person name="Hemphill L."/>
            <person name="Shang Y."/>
            <person name="Youmans B."/>
            <person name="Ayvaz T."/>
            <person name="Ross M."/>
            <person name="Santibanez J."/>
            <person name="Aqrawi P."/>
            <person name="Gross S."/>
            <person name="Joshi V."/>
            <person name="Fowler G."/>
            <person name="Nazareth L."/>
            <person name="Reid J."/>
            <person name="Worley K."/>
            <person name="Petrosino J."/>
            <person name="Highlander S."/>
            <person name="Gibbs R."/>
        </authorList>
    </citation>
    <scope>NUCLEOTIDE SEQUENCE [LARGE SCALE GENOMIC DNA]</scope>
    <source>
        <strain evidence="1">ATCC 33030</strain>
    </source>
</reference>
<dbReference type="GO" id="GO:0005525">
    <property type="term" value="F:GTP binding"/>
    <property type="evidence" value="ECO:0007669"/>
    <property type="project" value="InterPro"/>
</dbReference>
<proteinExistence type="predicted"/>
<dbReference type="AlphaFoldDB" id="D7WAW9"/>
<comment type="caution">
    <text evidence="1">The sequence shown here is derived from an EMBL/GenBank/DDBJ whole genome shotgun (WGS) entry which is preliminary data.</text>
</comment>
<dbReference type="Proteomes" id="UP000004208">
    <property type="component" value="Unassembled WGS sequence"/>
</dbReference>
<evidence type="ECO:0000313" key="1">
    <source>
        <dbReference type="EMBL" id="EFK55000.1"/>
    </source>
</evidence>
<sequence>MTSPQTTTPPSDPLSAVKQLRDSLAATTLPADAADEARAVVNQLDDYILPRLANLDAPLLAVIGGSTGSGKSTLVNAVLQEHVSNPGVIRPTTRQPVLVANPGDADWFNSPQVLPGLARSHGAGNEQSTTLRVVETPSIPEGLSLLDAPDFDSIDDRNRALASQLLAAADLWIFVTTPARYADQLVWNFLHDAAGRGIEVVVVLNRLDEAAAATVPADLRRMMNEAGLERATVFEVPYVKDLQEEFLPTEMVAPLRDYLTSLADDSAARREVAGKTVAGAANGALARVDELVATRQRSEEFANHIDESILELYRSAHHHIIDATSDGKMLRTEVMDRWQDVVGTSDVFRGVERWFSQAVDKVGSFFSGEPAPLREVETELESGLHAVIVDAADSAASRAWAHVGAVAPERRHAADPSLARASQDIDDKAAQLIREWQGAMLTRIQDTAGEKRQRARVMSLGLNVLTVALMLVVFSTTAGLTGAEIGIAGGSAVLGQKLLETVFGEDTVRRMAADAREDLNQRLDVLLRGERERYYAITDPLLEGTSAESIRTAAAEARVSIDERFPGILTPAPTEQVPAAHVPEDVRESYEHGTLRSLFDQLRGSFGTQSSDAEAHRTEGEG</sequence>
<dbReference type="InterPro" id="IPR005662">
    <property type="entry name" value="GTPase_Era-like"/>
</dbReference>
<dbReference type="eggNOG" id="COG0699">
    <property type="taxonomic scope" value="Bacteria"/>
</dbReference>
<dbReference type="PANTHER" id="PTHR42698:SF1">
    <property type="entry name" value="GTPASE ERA, MITOCHONDRIAL"/>
    <property type="match status" value="1"/>
</dbReference>
<dbReference type="STRING" id="585529.HMPREF0291_10258"/>
<dbReference type="GO" id="GO:0005829">
    <property type="term" value="C:cytosol"/>
    <property type="evidence" value="ECO:0007669"/>
    <property type="project" value="TreeGrafter"/>
</dbReference>
<dbReference type="GO" id="GO:0000028">
    <property type="term" value="P:ribosomal small subunit assembly"/>
    <property type="evidence" value="ECO:0007669"/>
    <property type="project" value="TreeGrafter"/>
</dbReference>
<dbReference type="EMBL" id="ACLJ02000001">
    <property type="protein sequence ID" value="EFK55000.1"/>
    <property type="molecule type" value="Genomic_DNA"/>
</dbReference>
<name>D7WAW9_9CORY</name>
<dbReference type="CDD" id="cd00882">
    <property type="entry name" value="Ras_like_GTPase"/>
    <property type="match status" value="1"/>
</dbReference>
<dbReference type="InterPro" id="IPR027417">
    <property type="entry name" value="P-loop_NTPase"/>
</dbReference>
<protein>
    <recommendedName>
        <fullName evidence="3">ABC transporter</fullName>
    </recommendedName>
</protein>
<accession>D7WAW9</accession>